<dbReference type="AlphaFoldDB" id="A0A1Y3FF83"/>
<sequence>MTTHEGDAMHDTQAGRMGDLVQASASEHLPIGRLRRVRSATEQARFVAGYFGWSMTGDEIRESDGTVALFIEDMAVALTDLHWISDDGISWDLMPFDELEAADALRVAQRARGWEI</sequence>
<accession>A0A1Y3FF83</accession>
<proteinExistence type="predicted"/>
<evidence type="ECO:0000313" key="1">
    <source>
        <dbReference type="EMBL" id="OUE04377.1"/>
    </source>
</evidence>
<dbReference type="EMBL" id="MDHH01000001">
    <property type="protein sequence ID" value="OUE04377.1"/>
    <property type="molecule type" value="Genomic_DNA"/>
</dbReference>
<protein>
    <submittedName>
        <fullName evidence="1">Uncharacterized protein</fullName>
    </submittedName>
</protein>
<comment type="caution">
    <text evidence="1">The sequence shown here is derived from an EMBL/GenBank/DDBJ whole genome shotgun (WGS) entry which is preliminary data.</text>
</comment>
<dbReference type="Proteomes" id="UP000195062">
    <property type="component" value="Unassembled WGS sequence"/>
</dbReference>
<name>A0A1Y3FF83_CLAMM</name>
<organism evidence="1 2">
    <name type="scientific">Clavibacter michiganensis subsp. michiganensis</name>
    <dbReference type="NCBI Taxonomy" id="33013"/>
    <lineage>
        <taxon>Bacteria</taxon>
        <taxon>Bacillati</taxon>
        <taxon>Actinomycetota</taxon>
        <taxon>Actinomycetes</taxon>
        <taxon>Micrococcales</taxon>
        <taxon>Microbacteriaceae</taxon>
        <taxon>Clavibacter</taxon>
    </lineage>
</organism>
<keyword evidence="2" id="KW-1185">Reference proteome</keyword>
<evidence type="ECO:0000313" key="2">
    <source>
        <dbReference type="Proteomes" id="UP000195062"/>
    </source>
</evidence>
<gene>
    <name evidence="1" type="ORF">CMMCAS07_05480</name>
</gene>
<reference evidence="1 2" key="1">
    <citation type="submission" date="2016-08" db="EMBL/GenBank/DDBJ databases">
        <title>Genome sequence of Clavibacter michiganensis subsp. michiganensis strain CASJ007.</title>
        <authorList>
            <person name="Thapa S.P."/>
            <person name="Coaker G."/>
        </authorList>
    </citation>
    <scope>NUCLEOTIDE SEQUENCE [LARGE SCALE GENOMIC DNA]</scope>
    <source>
        <strain evidence="1">CASJ007</strain>
    </source>
</reference>